<evidence type="ECO:0000259" key="7">
    <source>
        <dbReference type="PROSITE" id="PS51081"/>
    </source>
</evidence>
<evidence type="ECO:0000256" key="5">
    <source>
        <dbReference type="PROSITE-ProRule" id="PRU00455"/>
    </source>
</evidence>
<dbReference type="InterPro" id="IPR013010">
    <property type="entry name" value="Znf_SIAH"/>
</dbReference>
<evidence type="ECO:0000256" key="1">
    <source>
        <dbReference type="ARBA" id="ARBA00022723"/>
    </source>
</evidence>
<proteinExistence type="predicted"/>
<keyword evidence="2 5" id="KW-0863">Zinc-finger</keyword>
<reference evidence="8" key="1">
    <citation type="submission" date="2019-12" db="EMBL/GenBank/DDBJ databases">
        <authorList>
            <person name="Scholes J."/>
        </authorList>
    </citation>
    <scope>NUCLEOTIDE SEQUENCE</scope>
</reference>
<dbReference type="PANTHER" id="PTHR46632:SF16">
    <property type="entry name" value="E3 UBIQUITIN-PROTEIN LIGASE SINA-LIKE 10"/>
    <property type="match status" value="1"/>
</dbReference>
<feature type="compositionally biased region" description="Basic residues" evidence="6">
    <location>
        <begin position="1"/>
        <end position="10"/>
    </location>
</feature>
<dbReference type="GO" id="GO:0008270">
    <property type="term" value="F:zinc ion binding"/>
    <property type="evidence" value="ECO:0007669"/>
    <property type="project" value="UniProtKB-KW"/>
</dbReference>
<dbReference type="Gene3D" id="3.30.40.10">
    <property type="entry name" value="Zinc/RING finger domain, C3HC4 (zinc finger)"/>
    <property type="match status" value="1"/>
</dbReference>
<comment type="function">
    <text evidence="4">E3 ubiquitin-protein ligase that mediates ubiquitination and subsequent proteasomal degradation of target proteins. E3 ubiquitin ligases accept ubiquitin from an E2 ubiquitin-conjugating enzyme in the form of a thioester and then directly transfers the ubiquitin to targeted substrates. It probably triggers the ubiquitin-mediated degradation of different substrates.</text>
</comment>
<evidence type="ECO:0000256" key="6">
    <source>
        <dbReference type="SAM" id="MobiDB-lite"/>
    </source>
</evidence>
<protein>
    <submittedName>
        <fullName evidence="8">E3 ubiquitin-protein ligase SINA-like 2</fullName>
    </submittedName>
</protein>
<dbReference type="InterPro" id="IPR044286">
    <property type="entry name" value="SINL_plant"/>
</dbReference>
<comment type="caution">
    <text evidence="8">The sequence shown here is derived from an EMBL/GenBank/DDBJ whole genome shotgun (WGS) entry which is preliminary data.</text>
</comment>
<evidence type="ECO:0000313" key="9">
    <source>
        <dbReference type="Proteomes" id="UP001153555"/>
    </source>
</evidence>
<dbReference type="PROSITE" id="PS51081">
    <property type="entry name" value="ZF_SIAH"/>
    <property type="match status" value="1"/>
</dbReference>
<feature type="compositionally biased region" description="Polar residues" evidence="6">
    <location>
        <begin position="11"/>
        <end position="26"/>
    </location>
</feature>
<dbReference type="OrthoDB" id="4788989at2759"/>
<keyword evidence="9" id="KW-1185">Reference proteome</keyword>
<name>A0A9N7RNR9_STRHE</name>
<dbReference type="SUPFAM" id="SSF49599">
    <property type="entry name" value="TRAF domain-like"/>
    <property type="match status" value="1"/>
</dbReference>
<dbReference type="EMBL" id="CACSLK010030875">
    <property type="protein sequence ID" value="CAA0838570.1"/>
    <property type="molecule type" value="Genomic_DNA"/>
</dbReference>
<evidence type="ECO:0000256" key="2">
    <source>
        <dbReference type="ARBA" id="ARBA00022771"/>
    </source>
</evidence>
<feature type="region of interest" description="Disordered" evidence="6">
    <location>
        <begin position="1"/>
        <end position="54"/>
    </location>
</feature>
<keyword evidence="3" id="KW-0862">Zinc</keyword>
<dbReference type="InterPro" id="IPR013083">
    <property type="entry name" value="Znf_RING/FYVE/PHD"/>
</dbReference>
<dbReference type="AlphaFoldDB" id="A0A9N7RNR9"/>
<sequence length="263" mass="28509">MARKTSKKPRSSSANTRASPQPTYVASPQPAEASGGFGSLDDDDEEMVNPTTPSAMDGENCENGHVSCGPCCVKMHNNCGSCSCPIGSSRCRAIERVLDSVRVTCPNALHGCTESLAYNEKLNHERTCHHSPCSCPHPDCSYTSLPASVYSHFATIHPTSSQFFSLGSKIHVSLGTEQGHVFLQYVLDDTLFVLSRKSLSIGSALKALAETRAVWLRGQLPGNKILFVPKDFVGADGKLELEVTITMVKNYELDFNELDSDSY</sequence>
<dbReference type="Pfam" id="PF21361">
    <property type="entry name" value="Sina_ZnF"/>
    <property type="match status" value="1"/>
</dbReference>
<dbReference type="Proteomes" id="UP001153555">
    <property type="component" value="Unassembled WGS sequence"/>
</dbReference>
<evidence type="ECO:0000256" key="3">
    <source>
        <dbReference type="ARBA" id="ARBA00022833"/>
    </source>
</evidence>
<evidence type="ECO:0000313" key="8">
    <source>
        <dbReference type="EMBL" id="CAA0838570.1"/>
    </source>
</evidence>
<accession>A0A9N7RNR9</accession>
<dbReference type="PANTHER" id="PTHR46632">
    <property type="entry name" value="E3 UBIQUITIN-PROTEIN LIGASE SINA-LIKE 4"/>
    <property type="match status" value="1"/>
</dbReference>
<organism evidence="8 9">
    <name type="scientific">Striga hermonthica</name>
    <name type="common">Purple witchweed</name>
    <name type="synonym">Buchnera hermonthica</name>
    <dbReference type="NCBI Taxonomy" id="68872"/>
    <lineage>
        <taxon>Eukaryota</taxon>
        <taxon>Viridiplantae</taxon>
        <taxon>Streptophyta</taxon>
        <taxon>Embryophyta</taxon>
        <taxon>Tracheophyta</taxon>
        <taxon>Spermatophyta</taxon>
        <taxon>Magnoliopsida</taxon>
        <taxon>eudicotyledons</taxon>
        <taxon>Gunneridae</taxon>
        <taxon>Pentapetalae</taxon>
        <taxon>asterids</taxon>
        <taxon>lamiids</taxon>
        <taxon>Lamiales</taxon>
        <taxon>Orobanchaceae</taxon>
        <taxon>Buchnereae</taxon>
        <taxon>Striga</taxon>
    </lineage>
</organism>
<keyword evidence="1" id="KW-0479">Metal-binding</keyword>
<evidence type="ECO:0000256" key="4">
    <source>
        <dbReference type="ARBA" id="ARBA00024004"/>
    </source>
</evidence>
<feature type="domain" description="SIAH-type" evidence="7">
    <location>
        <begin position="100"/>
        <end position="158"/>
    </location>
</feature>
<gene>
    <name evidence="8" type="ORF">SHERM_05178</name>
</gene>